<evidence type="ECO:0000313" key="1">
    <source>
        <dbReference type="EMBL" id="RLL23412.1"/>
    </source>
</evidence>
<evidence type="ECO:0000313" key="2">
    <source>
        <dbReference type="Proteomes" id="UP000280271"/>
    </source>
</evidence>
<dbReference type="EMBL" id="RCHC01000003">
    <property type="protein sequence ID" value="RLL23412.1"/>
    <property type="molecule type" value="Genomic_DNA"/>
</dbReference>
<organism evidence="1 2">
    <name type="scientific">Acinetobacter chengduensis</name>
    <dbReference type="NCBI Taxonomy" id="2420890"/>
    <lineage>
        <taxon>Bacteria</taxon>
        <taxon>Pseudomonadati</taxon>
        <taxon>Pseudomonadota</taxon>
        <taxon>Gammaproteobacteria</taxon>
        <taxon>Moraxellales</taxon>
        <taxon>Moraxellaceae</taxon>
        <taxon>Acinetobacter</taxon>
    </lineage>
</organism>
<dbReference type="RefSeq" id="WP_120373216.1">
    <property type="nucleotide sequence ID" value="NZ_RCHC01000003.1"/>
</dbReference>
<keyword evidence="2" id="KW-1185">Reference proteome</keyword>
<accession>A0ABX9TZ00</accession>
<protein>
    <submittedName>
        <fullName evidence="1">Uncharacterized protein</fullName>
    </submittedName>
</protein>
<comment type="caution">
    <text evidence="1">The sequence shown here is derived from an EMBL/GenBank/DDBJ whole genome shotgun (WGS) entry which is preliminary data.</text>
</comment>
<reference evidence="1 2" key="1">
    <citation type="submission" date="2018-09" db="EMBL/GenBank/DDBJ databases">
        <title>The draft genome of Acinetobacter sp. strains.</title>
        <authorList>
            <person name="Qin J."/>
            <person name="Feng Y."/>
            <person name="Zong Z."/>
        </authorList>
    </citation>
    <scope>NUCLEOTIDE SEQUENCE [LARGE SCALE GENOMIC DNA]</scope>
    <source>
        <strain evidence="1 2">WCHAc060005</strain>
    </source>
</reference>
<gene>
    <name evidence="1" type="ORF">D9K81_03280</name>
</gene>
<dbReference type="Proteomes" id="UP000280271">
    <property type="component" value="Unassembled WGS sequence"/>
</dbReference>
<name>A0ABX9TZ00_9GAMM</name>
<sequence length="99" mass="11465">MLDNILGKMKDQLNLNEMWKQNSSKVENLVIDGLLGLTEDKLINETEIRAVIAKVYELLPTPIRLVLPRDFIINKILEQKGPLLNKVTETRLKRKNKEL</sequence>
<proteinExistence type="predicted"/>